<dbReference type="PANTHER" id="PTHR47534:SF3">
    <property type="entry name" value="ALCOHOL DEHYDROGENASE-LIKE C-TERMINAL DOMAIN-CONTAINING PROTEIN"/>
    <property type="match status" value="1"/>
</dbReference>
<dbReference type="PANTHER" id="PTHR47534">
    <property type="entry name" value="YALI0E05731P"/>
    <property type="match status" value="1"/>
</dbReference>
<evidence type="ECO:0000313" key="3">
    <source>
        <dbReference type="Proteomes" id="UP001150217"/>
    </source>
</evidence>
<dbReference type="InterPro" id="IPR052228">
    <property type="entry name" value="Sec_Metab_Biosynth_Oxidored"/>
</dbReference>
<evidence type="ECO:0000256" key="1">
    <source>
        <dbReference type="ARBA" id="ARBA00023002"/>
    </source>
</evidence>
<comment type="caution">
    <text evidence="2">The sequence shown here is derived from an EMBL/GenBank/DDBJ whole genome shotgun (WGS) entry which is preliminary data.</text>
</comment>
<accession>A0ABQ8VJ17</accession>
<keyword evidence="1" id="KW-0560">Oxidoreductase</keyword>
<organism evidence="2 3">
    <name type="scientific">Lentinula lateritia</name>
    <dbReference type="NCBI Taxonomy" id="40482"/>
    <lineage>
        <taxon>Eukaryota</taxon>
        <taxon>Fungi</taxon>
        <taxon>Dikarya</taxon>
        <taxon>Basidiomycota</taxon>
        <taxon>Agaricomycotina</taxon>
        <taxon>Agaricomycetes</taxon>
        <taxon>Agaricomycetidae</taxon>
        <taxon>Agaricales</taxon>
        <taxon>Marasmiineae</taxon>
        <taxon>Omphalotaceae</taxon>
        <taxon>Lentinula</taxon>
    </lineage>
</organism>
<dbReference type="PRINTS" id="PR00081">
    <property type="entry name" value="GDHRDH"/>
</dbReference>
<dbReference type="Gene3D" id="3.40.50.720">
    <property type="entry name" value="NAD(P)-binding Rossmann-like Domain"/>
    <property type="match status" value="1"/>
</dbReference>
<evidence type="ECO:0008006" key="4">
    <source>
        <dbReference type="Google" id="ProtNLM"/>
    </source>
</evidence>
<dbReference type="SUPFAM" id="SSF51735">
    <property type="entry name" value="NAD(P)-binding Rossmann-fold domains"/>
    <property type="match status" value="1"/>
</dbReference>
<dbReference type="InterPro" id="IPR036291">
    <property type="entry name" value="NAD(P)-bd_dom_sf"/>
</dbReference>
<name>A0ABQ8VJ17_9AGAR</name>
<reference evidence="2" key="1">
    <citation type="submission" date="2022-08" db="EMBL/GenBank/DDBJ databases">
        <title>A Global Phylogenomic Analysis of the Shiitake Genus Lentinula.</title>
        <authorList>
            <consortium name="DOE Joint Genome Institute"/>
            <person name="Sierra-Patev S."/>
            <person name="Min B."/>
            <person name="Naranjo-Ortiz M."/>
            <person name="Looney B."/>
            <person name="Konkel Z."/>
            <person name="Slot J.C."/>
            <person name="Sakamoto Y."/>
            <person name="Steenwyk J.L."/>
            <person name="Rokas A."/>
            <person name="Carro J."/>
            <person name="Camarero S."/>
            <person name="Ferreira P."/>
            <person name="Molpeceres G."/>
            <person name="Ruiz-Duenas F.J."/>
            <person name="Serrano A."/>
            <person name="Henrissat B."/>
            <person name="Drula E."/>
            <person name="Hughes K.W."/>
            <person name="Mata J.L."/>
            <person name="Ishikawa N.K."/>
            <person name="Vargas-Isla R."/>
            <person name="Ushijima S."/>
            <person name="Smith C.A."/>
            <person name="Ahrendt S."/>
            <person name="Andreopoulos W."/>
            <person name="He G."/>
            <person name="Labutti K."/>
            <person name="Lipzen A."/>
            <person name="Ng V."/>
            <person name="Riley R."/>
            <person name="Sandor L."/>
            <person name="Barry K."/>
            <person name="Martinez A.T."/>
            <person name="Xiao Y."/>
            <person name="Gibbons J.G."/>
            <person name="Terashima K."/>
            <person name="Grigoriev I.V."/>
            <person name="Hibbett D.S."/>
        </authorList>
    </citation>
    <scope>NUCLEOTIDE SEQUENCE</scope>
    <source>
        <strain evidence="2">RHP3577 ss4</strain>
    </source>
</reference>
<protein>
    <recommendedName>
        <fullName evidence="4">NAD(P)-binding protein</fullName>
    </recommendedName>
</protein>
<dbReference type="Pfam" id="PF00106">
    <property type="entry name" value="adh_short"/>
    <property type="match status" value="1"/>
</dbReference>
<proteinExistence type="predicted"/>
<dbReference type="Proteomes" id="UP001150217">
    <property type="component" value="Unassembled WGS sequence"/>
</dbReference>
<keyword evidence="3" id="KW-1185">Reference proteome</keyword>
<evidence type="ECO:0000313" key="2">
    <source>
        <dbReference type="EMBL" id="KAJ4493374.1"/>
    </source>
</evidence>
<dbReference type="EMBL" id="JANVFT010000035">
    <property type="protein sequence ID" value="KAJ4493374.1"/>
    <property type="molecule type" value="Genomic_DNA"/>
</dbReference>
<gene>
    <name evidence="2" type="ORF">C8R41DRAFT_919585</name>
</gene>
<sequence>MITGVFVGGTSGIGRAMAQAFARHTNGNAHIVIIGRNKIAAAELIASFPKADTNAIHEFIPCDVSLITNVHHTTSELARRLQRIDYLVLSSGILIFAGRNETSEGLDDKMALSYYSRWTFIHDLMPLMQKSERGAKVYSILAAGANSPIEKDNLDLRKNHTFGKMTAALTTYTNVAFQVNLFTYDHILNKITLLEQKFAKEEPNRSFNHAFPGFVRSPMLTPSTWYWKIPYYLVYPIFSFISVTPEVSGDIHFAALLESPPGFHSYNPKGKLMQYKPAEEETVDIVWEHTLELTERLHEH</sequence>
<dbReference type="InterPro" id="IPR002347">
    <property type="entry name" value="SDR_fam"/>
</dbReference>